<evidence type="ECO:0000256" key="2">
    <source>
        <dbReference type="ARBA" id="ARBA00022980"/>
    </source>
</evidence>
<dbReference type="HAMAP" id="MF_00391">
    <property type="entry name" value="Ribosomal_bL34"/>
    <property type="match status" value="1"/>
</dbReference>
<reference evidence="5 6" key="1">
    <citation type="journal article" date="2015" name="Genome Biol. Evol.">
        <title>Comparative Genomics of a Bacterivorous Green Alga Reveals Evolutionary Causalities and Consequences of Phago-Mixotrophic Mode of Nutrition.</title>
        <authorList>
            <person name="Burns J.A."/>
            <person name="Paasch A."/>
            <person name="Narechania A."/>
            <person name="Kim E."/>
        </authorList>
    </citation>
    <scope>NUCLEOTIDE SEQUENCE [LARGE SCALE GENOMIC DNA]</scope>
    <source>
        <strain evidence="5 6">PLY_AMNH</strain>
    </source>
</reference>
<keyword evidence="3" id="KW-0687">Ribonucleoprotein</keyword>
<proteinExistence type="inferred from homology"/>
<dbReference type="PANTHER" id="PTHR14503:SF4">
    <property type="entry name" value="LARGE RIBOSOMAL SUBUNIT PROTEIN BL34M"/>
    <property type="match status" value="1"/>
</dbReference>
<evidence type="ECO:0000313" key="6">
    <source>
        <dbReference type="Proteomes" id="UP001190700"/>
    </source>
</evidence>
<dbReference type="GO" id="GO:1990904">
    <property type="term" value="C:ribonucleoprotein complex"/>
    <property type="evidence" value="ECO:0007669"/>
    <property type="project" value="UniProtKB-KW"/>
</dbReference>
<evidence type="ECO:0000256" key="3">
    <source>
        <dbReference type="ARBA" id="ARBA00023274"/>
    </source>
</evidence>
<organism evidence="5 6">
    <name type="scientific">Cymbomonas tetramitiformis</name>
    <dbReference type="NCBI Taxonomy" id="36881"/>
    <lineage>
        <taxon>Eukaryota</taxon>
        <taxon>Viridiplantae</taxon>
        <taxon>Chlorophyta</taxon>
        <taxon>Pyramimonadophyceae</taxon>
        <taxon>Pyramimonadales</taxon>
        <taxon>Pyramimonadaceae</taxon>
        <taxon>Cymbomonas</taxon>
    </lineage>
</organism>
<keyword evidence="2" id="KW-0689">Ribosomal protein</keyword>
<keyword evidence="6" id="KW-1185">Reference proteome</keyword>
<dbReference type="GO" id="GO:0003735">
    <property type="term" value="F:structural constituent of ribosome"/>
    <property type="evidence" value="ECO:0007669"/>
    <property type="project" value="InterPro"/>
</dbReference>
<protein>
    <recommendedName>
        <fullName evidence="4">Large ribosomal subunit protein bL34m</fullName>
    </recommendedName>
</protein>
<sequence length="193" mass="21309">MISAFRSMRNKVASGCRAFTKYHGRDVSAAEQASLRGIQQNQSSSVIDVDKPQTNFLSFALANALRPSSCSHPAFTPPAEESLSSRTQLDALLSPFGLNWTNEIKKSLAPMAGLDRSTLSPAVPPAMVDIEPAVQEISDPLEQFGPMLAIKRTYQPSNRKRKNKHGFLKRMSTVGGRRVIKNRVAKGRWRLTN</sequence>
<dbReference type="GO" id="GO:0005840">
    <property type="term" value="C:ribosome"/>
    <property type="evidence" value="ECO:0007669"/>
    <property type="project" value="UniProtKB-KW"/>
</dbReference>
<dbReference type="Pfam" id="PF00468">
    <property type="entry name" value="Ribosomal_L34"/>
    <property type="match status" value="1"/>
</dbReference>
<comment type="caution">
    <text evidence="5">The sequence shown here is derived from an EMBL/GenBank/DDBJ whole genome shotgun (WGS) entry which is preliminary data.</text>
</comment>
<dbReference type="AlphaFoldDB" id="A0AAE0BB36"/>
<dbReference type="InterPro" id="IPR020939">
    <property type="entry name" value="Ribosomal_bL34_CS"/>
</dbReference>
<comment type="similarity">
    <text evidence="1">Belongs to the bacterial ribosomal protein bL34 family.</text>
</comment>
<dbReference type="PROSITE" id="PS00784">
    <property type="entry name" value="RIBOSOMAL_L34"/>
    <property type="match status" value="1"/>
</dbReference>
<accession>A0AAE0BB36</accession>
<evidence type="ECO:0000256" key="1">
    <source>
        <dbReference type="ARBA" id="ARBA00010111"/>
    </source>
</evidence>
<dbReference type="Gene3D" id="1.10.287.3980">
    <property type="match status" value="1"/>
</dbReference>
<dbReference type="NCBIfam" id="TIGR01030">
    <property type="entry name" value="rpmH_bact"/>
    <property type="match status" value="1"/>
</dbReference>
<dbReference type="Proteomes" id="UP001190700">
    <property type="component" value="Unassembled WGS sequence"/>
</dbReference>
<dbReference type="GO" id="GO:0006412">
    <property type="term" value="P:translation"/>
    <property type="evidence" value="ECO:0007669"/>
    <property type="project" value="InterPro"/>
</dbReference>
<name>A0AAE0BB36_9CHLO</name>
<evidence type="ECO:0000256" key="4">
    <source>
        <dbReference type="ARBA" id="ARBA00035274"/>
    </source>
</evidence>
<evidence type="ECO:0000313" key="5">
    <source>
        <dbReference type="EMBL" id="KAK3233147.1"/>
    </source>
</evidence>
<dbReference type="PANTHER" id="PTHR14503">
    <property type="entry name" value="MITOCHONDRIAL RIBOSOMAL PROTEIN 34 FAMILY MEMBER"/>
    <property type="match status" value="1"/>
</dbReference>
<gene>
    <name evidence="5" type="ORF">CYMTET_56541</name>
</gene>
<dbReference type="FunFam" id="1.10.287.3980:FF:000001">
    <property type="entry name" value="Mitochondrial ribosomal protein L34"/>
    <property type="match status" value="1"/>
</dbReference>
<dbReference type="EMBL" id="LGRX02035792">
    <property type="protein sequence ID" value="KAK3233147.1"/>
    <property type="molecule type" value="Genomic_DNA"/>
</dbReference>
<dbReference type="InterPro" id="IPR000271">
    <property type="entry name" value="Ribosomal_bL34"/>
</dbReference>